<keyword evidence="13 14" id="KW-0326">Glycosidase</keyword>
<dbReference type="InterPro" id="IPR023170">
    <property type="entry name" value="HhH_base_excis_C"/>
</dbReference>
<comment type="cofactor">
    <cofactor evidence="14">
        <name>[4Fe-4S] cluster</name>
        <dbReference type="ChEBI" id="CHEBI:49883"/>
    </cofactor>
    <text evidence="14">Binds 1 [4Fe-4S] cluster.</text>
</comment>
<dbReference type="GO" id="GO:0006284">
    <property type="term" value="P:base-excision repair"/>
    <property type="evidence" value="ECO:0007669"/>
    <property type="project" value="UniProtKB-UniRule"/>
</dbReference>
<keyword evidence="12" id="KW-0234">DNA repair</keyword>
<dbReference type="GO" id="GO:0032357">
    <property type="term" value="F:oxidized purine DNA binding"/>
    <property type="evidence" value="ECO:0007669"/>
    <property type="project" value="TreeGrafter"/>
</dbReference>
<dbReference type="InterPro" id="IPR004036">
    <property type="entry name" value="Endonuclease-III-like_CS2"/>
</dbReference>
<accession>A0A1G7KYF5</accession>
<dbReference type="SUPFAM" id="SSF48150">
    <property type="entry name" value="DNA-glycosylase"/>
    <property type="match status" value="1"/>
</dbReference>
<dbReference type="InterPro" id="IPR003651">
    <property type="entry name" value="Endonuclease3_FeS-loop_motif"/>
</dbReference>
<dbReference type="InterPro" id="IPR003265">
    <property type="entry name" value="HhH-GPD_domain"/>
</dbReference>
<feature type="domain" description="HhH-GPD" evidence="15">
    <location>
        <begin position="54"/>
        <end position="203"/>
    </location>
</feature>
<keyword evidence="6" id="KW-0004">4Fe-4S</keyword>
<keyword evidence="17" id="KW-1185">Reference proteome</keyword>
<dbReference type="EC" id="3.2.2.31" evidence="4 14"/>
<dbReference type="EMBL" id="FNCE01000001">
    <property type="protein sequence ID" value="SDF42287.1"/>
    <property type="molecule type" value="Genomic_DNA"/>
</dbReference>
<evidence type="ECO:0000256" key="1">
    <source>
        <dbReference type="ARBA" id="ARBA00000843"/>
    </source>
</evidence>
<dbReference type="InterPro" id="IPR029119">
    <property type="entry name" value="MutY_C"/>
</dbReference>
<dbReference type="GO" id="GO:0006298">
    <property type="term" value="P:mismatch repair"/>
    <property type="evidence" value="ECO:0007669"/>
    <property type="project" value="TreeGrafter"/>
</dbReference>
<comment type="catalytic activity">
    <reaction evidence="1 14">
        <text>Hydrolyzes free adenine bases from 7,8-dihydro-8-oxoguanine:adenine mismatched double-stranded DNA, leaving an apurinic site.</text>
        <dbReference type="EC" id="3.2.2.31"/>
    </reaction>
</comment>
<dbReference type="AlphaFoldDB" id="A0A1G7KYF5"/>
<gene>
    <name evidence="16" type="ORF">SAMN05216241_10147</name>
</gene>
<dbReference type="Pfam" id="PF00633">
    <property type="entry name" value="HHH"/>
    <property type="match status" value="1"/>
</dbReference>
<comment type="similarity">
    <text evidence="3 14">Belongs to the Nth/MutY family.</text>
</comment>
<dbReference type="GO" id="GO:0035485">
    <property type="term" value="F:adenine/guanine mispair binding"/>
    <property type="evidence" value="ECO:0007669"/>
    <property type="project" value="TreeGrafter"/>
</dbReference>
<dbReference type="Pfam" id="PF00730">
    <property type="entry name" value="HhH-GPD"/>
    <property type="match status" value="1"/>
</dbReference>
<dbReference type="GO" id="GO:0046872">
    <property type="term" value="F:metal ion binding"/>
    <property type="evidence" value="ECO:0007669"/>
    <property type="project" value="UniProtKB-UniRule"/>
</dbReference>
<sequence length="376" mass="40945">MADGASPHSDTPARPDTPANRVLAWYDRQGRRLPWRAPPGVRPDPYHVWLSEVMLQQTSVQAAAPYFHDFLVRWPTVHDLAAAPQDAVLAAWAGLGYYARARNLHACARVVSEQYGGVFPGTEKELRKLPGIGPYTGAAIAAIAFDQPAAPLDGNLERVVARLFDVRAELPGAKETLREHLRFLVPEDRPGDFAQGMMDLGATICVPASPKCMLCPLAEHCAARAAGTAERLPAKAAKKPRPTKRCVAFWTVRDDGCVLLRRRPQKGMLGGMLEVPSTDWTEAGWDADSARPHAPANAQWRELPGRVRHGFTHFAFEITVWAGAVPAGTDPGDGQWWPLDRLADAGLPTAMRKIAEHAIKHGAVPEGGDFAAIRAR</sequence>
<dbReference type="PROSITE" id="PS00764">
    <property type="entry name" value="ENDONUCLEASE_III_1"/>
    <property type="match status" value="1"/>
</dbReference>
<evidence type="ECO:0000313" key="16">
    <source>
        <dbReference type="EMBL" id="SDF42287.1"/>
    </source>
</evidence>
<dbReference type="Proteomes" id="UP000199415">
    <property type="component" value="Unassembled WGS sequence"/>
</dbReference>
<dbReference type="PANTHER" id="PTHR42944:SF1">
    <property type="entry name" value="ADENINE DNA GLYCOSYLASE"/>
    <property type="match status" value="1"/>
</dbReference>
<dbReference type="NCBIfam" id="TIGR01084">
    <property type="entry name" value="mutY"/>
    <property type="match status" value="1"/>
</dbReference>
<dbReference type="InterPro" id="IPR044298">
    <property type="entry name" value="MIG/MutY"/>
</dbReference>
<dbReference type="FunFam" id="1.10.340.30:FF:000002">
    <property type="entry name" value="Adenine DNA glycosylase"/>
    <property type="match status" value="1"/>
</dbReference>
<dbReference type="SMART" id="SM00525">
    <property type="entry name" value="FES"/>
    <property type="match status" value="1"/>
</dbReference>
<dbReference type="STRING" id="1082479.SAMN05216241_10147"/>
<dbReference type="CDD" id="cd00056">
    <property type="entry name" value="ENDO3c"/>
    <property type="match status" value="1"/>
</dbReference>
<proteinExistence type="inferred from homology"/>
<dbReference type="InterPro" id="IPR015797">
    <property type="entry name" value="NUDIX_hydrolase-like_dom_sf"/>
</dbReference>
<evidence type="ECO:0000256" key="9">
    <source>
        <dbReference type="ARBA" id="ARBA00022801"/>
    </source>
</evidence>
<dbReference type="GO" id="GO:0051539">
    <property type="term" value="F:4 iron, 4 sulfur cluster binding"/>
    <property type="evidence" value="ECO:0007669"/>
    <property type="project" value="UniProtKB-UniRule"/>
</dbReference>
<dbReference type="Gene3D" id="1.10.1670.10">
    <property type="entry name" value="Helix-hairpin-Helix base-excision DNA repair enzymes (C-terminal)"/>
    <property type="match status" value="1"/>
</dbReference>
<evidence type="ECO:0000256" key="5">
    <source>
        <dbReference type="ARBA" id="ARBA00022023"/>
    </source>
</evidence>
<evidence type="ECO:0000256" key="3">
    <source>
        <dbReference type="ARBA" id="ARBA00008343"/>
    </source>
</evidence>
<evidence type="ECO:0000256" key="7">
    <source>
        <dbReference type="ARBA" id="ARBA00022723"/>
    </source>
</evidence>
<dbReference type="InterPro" id="IPR000445">
    <property type="entry name" value="HhH_motif"/>
</dbReference>
<evidence type="ECO:0000256" key="6">
    <source>
        <dbReference type="ARBA" id="ARBA00022485"/>
    </source>
</evidence>
<dbReference type="InterPro" id="IPR005760">
    <property type="entry name" value="A/G_AdeGlyc_MutY"/>
</dbReference>
<dbReference type="InterPro" id="IPR011257">
    <property type="entry name" value="DNA_glycosylase"/>
</dbReference>
<evidence type="ECO:0000256" key="13">
    <source>
        <dbReference type="ARBA" id="ARBA00023295"/>
    </source>
</evidence>
<evidence type="ECO:0000259" key="15">
    <source>
        <dbReference type="SMART" id="SM00478"/>
    </source>
</evidence>
<evidence type="ECO:0000256" key="4">
    <source>
        <dbReference type="ARBA" id="ARBA00012045"/>
    </source>
</evidence>
<dbReference type="GO" id="GO:0034039">
    <property type="term" value="F:8-oxo-7,8-dihydroguanine DNA N-glycosylase activity"/>
    <property type="evidence" value="ECO:0007669"/>
    <property type="project" value="TreeGrafter"/>
</dbReference>
<keyword evidence="10 14" id="KW-0408">Iron</keyword>
<keyword evidence="7" id="KW-0479">Metal-binding</keyword>
<keyword evidence="11" id="KW-0411">Iron-sulfur</keyword>
<dbReference type="Gene3D" id="3.90.79.10">
    <property type="entry name" value="Nucleoside Triphosphate Pyrophosphohydrolase"/>
    <property type="match status" value="1"/>
</dbReference>
<dbReference type="PANTHER" id="PTHR42944">
    <property type="entry name" value="ADENINE DNA GLYCOSYLASE"/>
    <property type="match status" value="1"/>
</dbReference>
<dbReference type="GO" id="GO:0000701">
    <property type="term" value="F:purine-specific mismatch base pair DNA N-glycosylase activity"/>
    <property type="evidence" value="ECO:0007669"/>
    <property type="project" value="UniProtKB-EC"/>
</dbReference>
<reference evidence="16 17" key="1">
    <citation type="submission" date="2016-10" db="EMBL/GenBank/DDBJ databases">
        <authorList>
            <person name="de Groot N.N."/>
        </authorList>
    </citation>
    <scope>NUCLEOTIDE SEQUENCE [LARGE SCALE GENOMIC DNA]</scope>
    <source>
        <strain evidence="16 17">DSM 25584</strain>
    </source>
</reference>
<organism evidence="16 17">
    <name type="scientific">Limimonas halophila</name>
    <dbReference type="NCBI Taxonomy" id="1082479"/>
    <lineage>
        <taxon>Bacteria</taxon>
        <taxon>Pseudomonadati</taxon>
        <taxon>Pseudomonadota</taxon>
        <taxon>Alphaproteobacteria</taxon>
        <taxon>Rhodospirillales</taxon>
        <taxon>Rhodovibrionaceae</taxon>
        <taxon>Limimonas</taxon>
    </lineage>
</organism>
<dbReference type="CDD" id="cd03431">
    <property type="entry name" value="NUDIX_DNA_Glycosylase_C-MutY"/>
    <property type="match status" value="1"/>
</dbReference>
<evidence type="ECO:0000256" key="14">
    <source>
        <dbReference type="RuleBase" id="RU365096"/>
    </source>
</evidence>
<dbReference type="PROSITE" id="PS01155">
    <property type="entry name" value="ENDONUCLEASE_III_2"/>
    <property type="match status" value="1"/>
</dbReference>
<keyword evidence="9" id="KW-0378">Hydrolase</keyword>
<protein>
    <recommendedName>
        <fullName evidence="5 14">Adenine DNA glycosylase</fullName>
        <ecNumber evidence="4 14">3.2.2.31</ecNumber>
    </recommendedName>
</protein>
<dbReference type="InterPro" id="IPR004035">
    <property type="entry name" value="Endouclease-III_FeS-bd_BS"/>
</dbReference>
<dbReference type="SUPFAM" id="SSF55811">
    <property type="entry name" value="Nudix"/>
    <property type="match status" value="1"/>
</dbReference>
<evidence type="ECO:0000256" key="12">
    <source>
        <dbReference type="ARBA" id="ARBA00023204"/>
    </source>
</evidence>
<evidence type="ECO:0000256" key="11">
    <source>
        <dbReference type="ARBA" id="ARBA00023014"/>
    </source>
</evidence>
<dbReference type="SMART" id="SM00478">
    <property type="entry name" value="ENDO3c"/>
    <property type="match status" value="1"/>
</dbReference>
<evidence type="ECO:0000256" key="8">
    <source>
        <dbReference type="ARBA" id="ARBA00022763"/>
    </source>
</evidence>
<keyword evidence="8 14" id="KW-0227">DNA damage</keyword>
<dbReference type="RefSeq" id="WP_090018117.1">
    <property type="nucleotide sequence ID" value="NZ_FNCE01000001.1"/>
</dbReference>
<evidence type="ECO:0000256" key="10">
    <source>
        <dbReference type="ARBA" id="ARBA00023004"/>
    </source>
</evidence>
<name>A0A1G7KYF5_9PROT</name>
<dbReference type="Gene3D" id="1.10.340.30">
    <property type="entry name" value="Hypothetical protein, domain 2"/>
    <property type="match status" value="1"/>
</dbReference>
<evidence type="ECO:0000313" key="17">
    <source>
        <dbReference type="Proteomes" id="UP000199415"/>
    </source>
</evidence>
<dbReference type="OrthoDB" id="9802365at2"/>
<dbReference type="Pfam" id="PF14815">
    <property type="entry name" value="NUDIX_4"/>
    <property type="match status" value="1"/>
</dbReference>
<comment type="function">
    <text evidence="2">Adenine glycosylase active on G-A mispairs. MutY also corrects error-prone DNA synthesis past GO lesions which are due to the oxidatively damaged form of guanine: 7,8-dihydro-8-oxoguanine (8-oxo-dGTP).</text>
</comment>
<evidence type="ECO:0000256" key="2">
    <source>
        <dbReference type="ARBA" id="ARBA00002933"/>
    </source>
</evidence>